<sequence>MMSFASFTGVNHHRQFFLFGCLLLVDETDEEGYFCEHILRIMQERHLTVIPEQYMLKRWTIGARYIMNSGVSTIKENENTVTPIMEWSFTALATKAAHKASSSIATYNEYRSWLNGFMVSLMSCV</sequence>
<dbReference type="OrthoDB" id="1572185at2759"/>
<proteinExistence type="predicted"/>
<name>A0A1Q3CWC1_CEPFO</name>
<dbReference type="PANTHER" id="PTHR47718:SF7">
    <property type="entry name" value="PROTEIN FAR1-RELATED SEQUENCE"/>
    <property type="match status" value="1"/>
</dbReference>
<evidence type="ECO:0000313" key="1">
    <source>
        <dbReference type="EMBL" id="GAV84517.1"/>
    </source>
</evidence>
<dbReference type="EMBL" id="BDDD01003248">
    <property type="protein sequence ID" value="GAV84517.1"/>
    <property type="molecule type" value="Genomic_DNA"/>
</dbReference>
<reference evidence="2" key="1">
    <citation type="submission" date="2016-04" db="EMBL/GenBank/DDBJ databases">
        <title>Cephalotus genome sequencing.</title>
        <authorList>
            <person name="Fukushima K."/>
            <person name="Hasebe M."/>
            <person name="Fang X."/>
        </authorList>
    </citation>
    <scope>NUCLEOTIDE SEQUENCE [LARGE SCALE GENOMIC DNA]</scope>
    <source>
        <strain evidence="2">cv. St1</strain>
    </source>
</reference>
<evidence type="ECO:0000313" key="2">
    <source>
        <dbReference type="Proteomes" id="UP000187406"/>
    </source>
</evidence>
<comment type="caution">
    <text evidence="1">The sequence shown here is derived from an EMBL/GenBank/DDBJ whole genome shotgun (WGS) entry which is preliminary data.</text>
</comment>
<keyword evidence="2" id="KW-1185">Reference proteome</keyword>
<dbReference type="AlphaFoldDB" id="A0A1Q3CWC1"/>
<gene>
    <name evidence="1" type="ORF">CFOL_v3_27961</name>
</gene>
<dbReference type="InParanoid" id="A0A1Q3CWC1"/>
<organism evidence="1 2">
    <name type="scientific">Cephalotus follicularis</name>
    <name type="common">Albany pitcher plant</name>
    <dbReference type="NCBI Taxonomy" id="3775"/>
    <lineage>
        <taxon>Eukaryota</taxon>
        <taxon>Viridiplantae</taxon>
        <taxon>Streptophyta</taxon>
        <taxon>Embryophyta</taxon>
        <taxon>Tracheophyta</taxon>
        <taxon>Spermatophyta</taxon>
        <taxon>Magnoliopsida</taxon>
        <taxon>eudicotyledons</taxon>
        <taxon>Gunneridae</taxon>
        <taxon>Pentapetalae</taxon>
        <taxon>rosids</taxon>
        <taxon>fabids</taxon>
        <taxon>Oxalidales</taxon>
        <taxon>Cephalotaceae</taxon>
        <taxon>Cephalotus</taxon>
    </lineage>
</organism>
<accession>A0A1Q3CWC1</accession>
<dbReference type="PANTHER" id="PTHR47718">
    <property type="entry name" value="OS01G0519700 PROTEIN"/>
    <property type="match status" value="1"/>
</dbReference>
<protein>
    <submittedName>
        <fullName evidence="1">Uncharacterized protein</fullName>
    </submittedName>
</protein>
<dbReference type="Proteomes" id="UP000187406">
    <property type="component" value="Unassembled WGS sequence"/>
</dbReference>